<keyword evidence="2" id="KW-0614">Plasmid</keyword>
<geneLocation type="plasmid" evidence="2 3">
    <name>p3</name>
</geneLocation>
<proteinExistence type="predicted"/>
<dbReference type="Proteomes" id="UP001153761">
    <property type="component" value="Plasmid p3"/>
</dbReference>
<gene>
    <name evidence="2" type="ORF">PANO66_04429</name>
</gene>
<protein>
    <submittedName>
        <fullName evidence="2">Uncharacterized protein</fullName>
    </submittedName>
</protein>
<dbReference type="AlphaFoldDB" id="A0AAD1Q698"/>
<keyword evidence="1" id="KW-0175">Coiled coil</keyword>
<evidence type="ECO:0000256" key="1">
    <source>
        <dbReference type="SAM" id="Coils"/>
    </source>
</evidence>
<dbReference type="RefSeq" id="WP_235753784.1">
    <property type="nucleotide sequence ID" value="NZ_CAJGUZ010000002.1"/>
</dbReference>
<accession>A0AAD1Q698</accession>
<evidence type="ECO:0000313" key="2">
    <source>
        <dbReference type="EMBL" id="CAD5984268.1"/>
    </source>
</evidence>
<evidence type="ECO:0000313" key="3">
    <source>
        <dbReference type="Proteomes" id="UP001153761"/>
    </source>
</evidence>
<sequence>MLYRDLQASVKNYKDDGLTEIDLNSSYEILEAELERLETEEKENMTYEDLQAMLGRYKSKGISGIELNSSFEELREQLERIEEAEQDEYFNNYLY</sequence>
<reference evidence="2" key="1">
    <citation type="submission" date="2020-09" db="EMBL/GenBank/DDBJ databases">
        <authorList>
            <person name="Blom J."/>
        </authorList>
    </citation>
    <scope>NUCLEOTIDE SEQUENCE</scope>
    <source>
        <strain evidence="2">No.66</strain>
        <plasmid evidence="2">p3</plasmid>
    </source>
</reference>
<name>A0AAD1Q698_PLAAG</name>
<dbReference type="EMBL" id="LR882966">
    <property type="protein sequence ID" value="CAD5984268.1"/>
    <property type="molecule type" value="Genomic_DNA"/>
</dbReference>
<organism evidence="2 3">
    <name type="scientific">Planktothrix agardhii</name>
    <name type="common">Oscillatoria agardhii</name>
    <dbReference type="NCBI Taxonomy" id="1160"/>
    <lineage>
        <taxon>Bacteria</taxon>
        <taxon>Bacillati</taxon>
        <taxon>Cyanobacteriota</taxon>
        <taxon>Cyanophyceae</taxon>
        <taxon>Oscillatoriophycideae</taxon>
        <taxon>Oscillatoriales</taxon>
        <taxon>Microcoleaceae</taxon>
        <taxon>Planktothrix</taxon>
    </lineage>
</organism>
<feature type="coiled-coil region" evidence="1">
    <location>
        <begin position="20"/>
        <end position="88"/>
    </location>
</feature>